<feature type="transmembrane region" description="Helical" evidence="1">
    <location>
        <begin position="74"/>
        <end position="100"/>
    </location>
</feature>
<feature type="transmembrane region" description="Helical" evidence="1">
    <location>
        <begin position="166"/>
        <end position="191"/>
    </location>
</feature>
<keyword evidence="1" id="KW-0812">Transmembrane</keyword>
<feature type="transmembrane region" description="Helical" evidence="1">
    <location>
        <begin position="309"/>
        <end position="334"/>
    </location>
</feature>
<feature type="transmembrane region" description="Helical" evidence="1">
    <location>
        <begin position="112"/>
        <end position="130"/>
    </location>
</feature>
<accession>A0ABY4YI05</accession>
<gene>
    <name evidence="2" type="ORF">NF557_00360</name>
</gene>
<feature type="transmembrane region" description="Helical" evidence="1">
    <location>
        <begin position="136"/>
        <end position="154"/>
    </location>
</feature>
<dbReference type="RefSeq" id="WP_252621115.1">
    <property type="nucleotide sequence ID" value="NZ_CP099490.1"/>
</dbReference>
<reference evidence="2" key="1">
    <citation type="submission" date="2022-06" db="EMBL/GenBank/DDBJ databases">
        <title>Ornithinimicrobium JY.X270.</title>
        <authorList>
            <person name="Huang Y."/>
        </authorList>
    </citation>
    <scope>NUCLEOTIDE SEQUENCE</scope>
    <source>
        <strain evidence="2">JY.X270</strain>
    </source>
</reference>
<protein>
    <recommendedName>
        <fullName evidence="4">Glycosyltransferase RgtA/B/C/D-like domain-containing protein</fullName>
    </recommendedName>
</protein>
<keyword evidence="3" id="KW-1185">Reference proteome</keyword>
<dbReference type="Proteomes" id="UP001056535">
    <property type="component" value="Chromosome"/>
</dbReference>
<keyword evidence="1" id="KW-1133">Transmembrane helix</keyword>
<dbReference type="EMBL" id="CP099490">
    <property type="protein sequence ID" value="USQ76420.1"/>
    <property type="molecule type" value="Genomic_DNA"/>
</dbReference>
<feature type="transmembrane region" description="Helical" evidence="1">
    <location>
        <begin position="354"/>
        <end position="374"/>
    </location>
</feature>
<feature type="transmembrane region" description="Helical" evidence="1">
    <location>
        <begin position="407"/>
        <end position="424"/>
    </location>
</feature>
<name>A0ABY4YI05_9MICO</name>
<feature type="transmembrane region" description="Helical" evidence="1">
    <location>
        <begin position="277"/>
        <end position="297"/>
    </location>
</feature>
<evidence type="ECO:0000256" key="1">
    <source>
        <dbReference type="SAM" id="Phobius"/>
    </source>
</evidence>
<organism evidence="2 3">
    <name type="scientific">Ornithinimicrobium cryptoxanthini</name>
    <dbReference type="NCBI Taxonomy" id="2934161"/>
    <lineage>
        <taxon>Bacteria</taxon>
        <taxon>Bacillati</taxon>
        <taxon>Actinomycetota</taxon>
        <taxon>Actinomycetes</taxon>
        <taxon>Micrococcales</taxon>
        <taxon>Ornithinimicrobiaceae</taxon>
        <taxon>Ornithinimicrobium</taxon>
    </lineage>
</organism>
<evidence type="ECO:0000313" key="2">
    <source>
        <dbReference type="EMBL" id="USQ76420.1"/>
    </source>
</evidence>
<feature type="transmembrane region" description="Helical" evidence="1">
    <location>
        <begin position="211"/>
        <end position="231"/>
    </location>
</feature>
<sequence>MPVPVPASRQTSWAWASGLTVTLAATALLLGGVVAVGPWDGVFLFRDFVTVPDPVLGANTGGGDAAPRAVPLDAVVAALSVLLPSGLVARILLVSPLLLVGCGMTTLLRRHGPVATAVGAGLAITNPYVAERLLLGQAPSLLGFAMIPWLVLAVRAQRPLRVRLLLVLLAAAPAAITPVGTVMAGVTVLVVATVHVHSRAGRWASQVGQAVALMVPVGLLSLPWLVPALAHPSAGAVRDGADAFAVAADGPWGTIGSVVTLGGVWAGGAWPDSRGNAAVLAAQLVLVLGAASAWWWLRRAHRPGRPSRSALDLAAAAYVAGVVGVLLLAGPLLPVWRELQQVPGLALARDTHRWLGWSTLAVAALVALGLAHLVKVFAARTVPLAPYETTTKMGGSPAKPLSKCGRGYVLGACAVVLALGILTVPDVPARLARDAGPVAVPAEWTTVVDLVHEGPEGSVLLLPWQPFRQVDRVGPVQFLDPFPRALEAEVLHARTLTVRRDGVAWEVGGEEDPQVRALATGTSLEAEALREAGISQVIIWRQTPGASPTPGQGVSVVHDGREWQVLRVGQSP</sequence>
<proteinExistence type="predicted"/>
<evidence type="ECO:0000313" key="3">
    <source>
        <dbReference type="Proteomes" id="UP001056535"/>
    </source>
</evidence>
<feature type="transmembrane region" description="Helical" evidence="1">
    <location>
        <begin position="12"/>
        <end position="36"/>
    </location>
</feature>
<feature type="transmembrane region" description="Helical" evidence="1">
    <location>
        <begin position="243"/>
        <end position="265"/>
    </location>
</feature>
<keyword evidence="1" id="KW-0472">Membrane</keyword>
<evidence type="ECO:0008006" key="4">
    <source>
        <dbReference type="Google" id="ProtNLM"/>
    </source>
</evidence>